<dbReference type="SUPFAM" id="SSF52242">
    <property type="entry name" value="Cobalamin (vitamin B12)-binding domain"/>
    <property type="match status" value="1"/>
</dbReference>
<dbReference type="Proteomes" id="UP000245778">
    <property type="component" value="Unassembled WGS sequence"/>
</dbReference>
<dbReference type="InterPro" id="IPR028991">
    <property type="entry name" value="KamE_N"/>
</dbReference>
<dbReference type="RefSeq" id="WP_033116256.1">
    <property type="nucleotide sequence ID" value="NZ_CALICV010000095.1"/>
</dbReference>
<dbReference type="GO" id="GO:0031419">
    <property type="term" value="F:cobalamin binding"/>
    <property type="evidence" value="ECO:0007669"/>
    <property type="project" value="InterPro"/>
</dbReference>
<keyword evidence="4" id="KW-1185">Reference proteome</keyword>
<dbReference type="eggNOG" id="COG2185">
    <property type="taxonomic scope" value="Bacteria"/>
</dbReference>
<accession>A0A0S2W290</accession>
<dbReference type="InterPro" id="IPR006158">
    <property type="entry name" value="Cobalamin-bd"/>
</dbReference>
<dbReference type="GO" id="GO:0047826">
    <property type="term" value="F:D-lysine 5,6-aminomutase activity"/>
    <property type="evidence" value="ECO:0007669"/>
    <property type="project" value="UniProtKB-EC"/>
</dbReference>
<dbReference type="Pfam" id="PF02310">
    <property type="entry name" value="B12-binding"/>
    <property type="match status" value="1"/>
</dbReference>
<sequence length="263" mass="29014">MSSGLYQIRDKDLDTTLDLTKLRPYGDTMNDGKVQMSFTLPVKDDAKGQAAAVQMAQKMGIADPNVALHQKLDETFTFYVVYGAVTHSVNYNEIEVLTVADEAMEMEETNEYIREHIGRKIVVVGASTGTDAHTVGIDAIMNRKGFAGHYGLERYEMIEAYNLGSQVPNEEFLQKCQELHADVALISQTVTQKDVHIKNMTEFIELAEAEGVRDKMILCCGGARITHALAKELGFDAGFGAGTYAGDVITFAVKEMARRMGKE</sequence>
<dbReference type="PROSITE" id="PS51332">
    <property type="entry name" value="B12_BINDING"/>
    <property type="match status" value="1"/>
</dbReference>
<reference evidence="3 5" key="3">
    <citation type="submission" date="2018-04" db="EMBL/GenBank/DDBJ databases">
        <title>Genomic Encyclopedia of Type Strains, Phase IV (KMG-IV): sequencing the most valuable type-strain genomes for metagenomic binning, comparative biology and taxonomic classification.</title>
        <authorList>
            <person name="Goeker M."/>
        </authorList>
    </citation>
    <scope>NUCLEOTIDE SEQUENCE [LARGE SCALE GENOMIC DNA]</scope>
    <source>
        <strain evidence="3 5">DSM 26588</strain>
    </source>
</reference>
<dbReference type="GeneID" id="93229778"/>
<feature type="domain" description="B12-binding" evidence="1">
    <location>
        <begin position="120"/>
        <end position="263"/>
    </location>
</feature>
<dbReference type="EMBL" id="CP011307">
    <property type="protein sequence ID" value="ALP93375.1"/>
    <property type="molecule type" value="Genomic_DNA"/>
</dbReference>
<proteinExistence type="predicted"/>
<evidence type="ECO:0000313" key="3">
    <source>
        <dbReference type="EMBL" id="PVY58825.1"/>
    </source>
</evidence>
<evidence type="ECO:0000313" key="5">
    <source>
        <dbReference type="Proteomes" id="UP000245778"/>
    </source>
</evidence>
<dbReference type="Pfam" id="PF16554">
    <property type="entry name" value="OAM_dimer"/>
    <property type="match status" value="1"/>
</dbReference>
<name>A0A0S2W290_9FIRM</name>
<dbReference type="GO" id="GO:0046983">
    <property type="term" value="F:protein dimerization activity"/>
    <property type="evidence" value="ECO:0007669"/>
    <property type="project" value="InterPro"/>
</dbReference>
<dbReference type="OrthoDB" id="9782063at2"/>
<reference evidence="2 4" key="1">
    <citation type="journal article" date="2015" name="Nat. Commun.">
        <title>Production of butyrate from lysine and the Amadori product fructoselysine by a human gut commensal.</title>
        <authorList>
            <person name="Bui T.P."/>
            <person name="Ritari J."/>
            <person name="Boeren S."/>
            <person name="de Waard P."/>
            <person name="Plugge C.M."/>
            <person name="de Vos W.M."/>
        </authorList>
    </citation>
    <scope>NUCLEOTIDE SEQUENCE [LARGE SCALE GENOMIC DNA]</scope>
    <source>
        <strain evidence="2 4">AF211</strain>
    </source>
</reference>
<dbReference type="GO" id="GO:0046872">
    <property type="term" value="F:metal ion binding"/>
    <property type="evidence" value="ECO:0007669"/>
    <property type="project" value="InterPro"/>
</dbReference>
<dbReference type="SUPFAM" id="SSF117778">
    <property type="entry name" value="D-lysine 5,6-aminomutase beta subunit KamE, N-terminal domain"/>
    <property type="match status" value="1"/>
</dbReference>
<dbReference type="Gene3D" id="3.30.30.60">
    <property type="entry name" value="D-lysine 5,6-aminomutase beta subunit KamE, N-terminal domain"/>
    <property type="match status" value="1"/>
</dbReference>
<keyword evidence="2" id="KW-0413">Isomerase</keyword>
<dbReference type="InterPro" id="IPR036724">
    <property type="entry name" value="Cobalamin-bd_sf"/>
</dbReference>
<dbReference type="InterPro" id="IPR036843">
    <property type="entry name" value="KamE_N_sf"/>
</dbReference>
<gene>
    <name evidence="3" type="ORF">C7373_103113</name>
    <name evidence="2" type="ORF">IB211_00982</name>
</gene>
<organism evidence="2 4">
    <name type="scientific">Intestinimonas butyriciproducens</name>
    <dbReference type="NCBI Taxonomy" id="1297617"/>
    <lineage>
        <taxon>Bacteria</taxon>
        <taxon>Bacillati</taxon>
        <taxon>Bacillota</taxon>
        <taxon>Clostridia</taxon>
        <taxon>Eubacteriales</taxon>
        <taxon>Intestinimonas</taxon>
    </lineage>
</organism>
<dbReference type="STRING" id="1297617.IB211_00982"/>
<evidence type="ECO:0000259" key="1">
    <source>
        <dbReference type="PROSITE" id="PS51332"/>
    </source>
</evidence>
<reference evidence="4" key="2">
    <citation type="submission" date="2015-04" db="EMBL/GenBank/DDBJ databases">
        <title>A butyrogenic pathway from the amino acid lysine in a human gut commensal.</title>
        <authorList>
            <person name="de Vos W.M."/>
            <person name="Bui N.T.P."/>
            <person name="Plugge C.M."/>
            <person name="Ritari J."/>
        </authorList>
    </citation>
    <scope>NUCLEOTIDE SEQUENCE [LARGE SCALE GENOMIC DNA]</scope>
    <source>
        <strain evidence="4">AF211</strain>
    </source>
</reference>
<dbReference type="EMBL" id="QEKK01000003">
    <property type="protein sequence ID" value="PVY58825.1"/>
    <property type="molecule type" value="Genomic_DNA"/>
</dbReference>
<dbReference type="PATRIC" id="fig|1297617.4.peg.997"/>
<dbReference type="EC" id="5.4.3.3" evidence="2"/>
<dbReference type="Proteomes" id="UP000064844">
    <property type="component" value="Chromosome"/>
</dbReference>
<dbReference type="Gene3D" id="3.40.50.280">
    <property type="entry name" value="Cobalamin-binding domain"/>
    <property type="match status" value="1"/>
</dbReference>
<evidence type="ECO:0000313" key="2">
    <source>
        <dbReference type="EMBL" id="ALP93375.1"/>
    </source>
</evidence>
<protein>
    <submittedName>
        <fullName evidence="3">Beta-lysine 5,6-aminomutase beta subunit /D-lysine 5,6-aminomutase beta subunit</fullName>
    </submittedName>
    <submittedName>
        <fullName evidence="2">L-beta-lysine 5,6-aminomutase beta subunit</fullName>
        <ecNumber evidence="2">5.4.3.3</ecNumber>
    </submittedName>
</protein>
<evidence type="ECO:0000313" key="4">
    <source>
        <dbReference type="Proteomes" id="UP000064844"/>
    </source>
</evidence>
<dbReference type="KEGG" id="ibu:IB211_00982"/>
<dbReference type="AlphaFoldDB" id="A0A0S2W290"/>